<dbReference type="CTD" id="9111"/>
<dbReference type="Ensembl" id="ENSGWIT00000059720.1">
    <property type="protein sequence ID" value="ENSGWIP00000055465.1"/>
    <property type="gene ID" value="ENSGWIG00000026382.1"/>
</dbReference>
<reference evidence="3" key="1">
    <citation type="submission" date="2020-06" db="EMBL/GenBank/DDBJ databases">
        <authorList>
            <consortium name="Wellcome Sanger Institute Data Sharing"/>
        </authorList>
    </citation>
    <scope>NUCLEOTIDE SEQUENCE [LARGE SCALE GENOMIC DNA]</scope>
</reference>
<dbReference type="RefSeq" id="XP_028292352.1">
    <property type="nucleotide sequence ID" value="XM_028436551.1"/>
</dbReference>
<proteinExistence type="predicted"/>
<accession>A0A8C5NHB6</accession>
<gene>
    <name evidence="3" type="primary">nmi</name>
</gene>
<dbReference type="PANTHER" id="PTHR15225:SF4">
    <property type="entry name" value="N-MYC-INTERACTOR"/>
    <property type="match status" value="1"/>
</dbReference>
<reference evidence="3" key="3">
    <citation type="submission" date="2025-09" db="UniProtKB">
        <authorList>
            <consortium name="Ensembl"/>
        </authorList>
    </citation>
    <scope>IDENTIFICATION</scope>
</reference>
<evidence type="ECO:0000256" key="1">
    <source>
        <dbReference type="SAM" id="Coils"/>
    </source>
</evidence>
<evidence type="ECO:0000313" key="3">
    <source>
        <dbReference type="Ensembl" id="ENSGWIP00000055465.1"/>
    </source>
</evidence>
<feature type="domain" description="NID" evidence="2">
    <location>
        <begin position="260"/>
        <end position="346"/>
    </location>
</feature>
<evidence type="ECO:0000313" key="4">
    <source>
        <dbReference type="Proteomes" id="UP000694680"/>
    </source>
</evidence>
<keyword evidence="1" id="KW-0175">Coiled coil</keyword>
<name>A0A8C5NHB6_GOUWI</name>
<keyword evidence="4" id="KW-1185">Reference proteome</keyword>
<protein>
    <submittedName>
        <fullName evidence="3">N-myc-interactor-like</fullName>
    </submittedName>
</protein>
<dbReference type="InterPro" id="IPR012677">
    <property type="entry name" value="Nucleotide-bd_a/b_plait_sf"/>
</dbReference>
<feature type="domain" description="NID" evidence="2">
    <location>
        <begin position="161"/>
        <end position="249"/>
    </location>
</feature>
<feature type="coiled-coil region" evidence="1">
    <location>
        <begin position="11"/>
        <end position="66"/>
    </location>
</feature>
<dbReference type="GeneID" id="114455360"/>
<reference evidence="3" key="2">
    <citation type="submission" date="2025-08" db="UniProtKB">
        <authorList>
            <consortium name="Ensembl"/>
        </authorList>
    </citation>
    <scope>IDENTIFICATION</scope>
</reference>
<dbReference type="OrthoDB" id="9903237at2759"/>
<sequence>MDEQQDHNVLLSEAKQELEKWKSMVEKAMDTKDKLTLEKLDEDENKVKIKQEVKDCLKQQERLQKKYNQSLSTVQSEILKLEKSQSNLLVTLKQSQAKLKMRKAEATKLKEKFKICAHILHTNVNFLSQIKEEMMFDSDQPIKSVFTISQRAAVLLQGGQALVTFEEEKVASQVLKLAECSVSYEQTVLKVRPKRIQMDPSVKFEVHLDVNRKQLKISNVPPSMPEERVKDRLHMSFSRPSRGGGEVEQVEYDKNTGTGCITFLHPGVAESLAQKGQYSVDLDPVVTVQVGLVFTHQLRRFQIFLGTVRRTVLLDGIKDTSDEEDLQDHLEIHFQKPSNGGGEIENIKYISRDKCVQAFFCESQNSNGSVEEGK</sequence>
<dbReference type="InterPro" id="IPR009909">
    <property type="entry name" value="Nmi/IFP35_dom"/>
</dbReference>
<dbReference type="Pfam" id="PF07292">
    <property type="entry name" value="NID"/>
    <property type="match status" value="2"/>
</dbReference>
<dbReference type="GO" id="GO:0005737">
    <property type="term" value="C:cytoplasm"/>
    <property type="evidence" value="ECO:0007669"/>
    <property type="project" value="TreeGrafter"/>
</dbReference>
<dbReference type="PANTHER" id="PTHR15225">
    <property type="entry name" value="INTERFERON-INDUCED PROTEIN 35/NMI N-MYC/STAT INTERACTING PROTEIN"/>
    <property type="match status" value="1"/>
</dbReference>
<organism evidence="3 4">
    <name type="scientific">Gouania willdenowi</name>
    <name type="common">Blunt-snouted clingfish</name>
    <name type="synonym">Lepadogaster willdenowi</name>
    <dbReference type="NCBI Taxonomy" id="441366"/>
    <lineage>
        <taxon>Eukaryota</taxon>
        <taxon>Metazoa</taxon>
        <taxon>Chordata</taxon>
        <taxon>Craniata</taxon>
        <taxon>Vertebrata</taxon>
        <taxon>Euteleostomi</taxon>
        <taxon>Actinopterygii</taxon>
        <taxon>Neopterygii</taxon>
        <taxon>Teleostei</taxon>
        <taxon>Neoteleostei</taxon>
        <taxon>Acanthomorphata</taxon>
        <taxon>Ovalentaria</taxon>
        <taxon>Blenniimorphae</taxon>
        <taxon>Blenniiformes</taxon>
        <taxon>Gobiesocoidei</taxon>
        <taxon>Gobiesocidae</taxon>
        <taxon>Gobiesocinae</taxon>
        <taxon>Gouania</taxon>
    </lineage>
</organism>
<dbReference type="AlphaFoldDB" id="A0A8C5NHB6"/>
<dbReference type="Gene3D" id="3.30.70.330">
    <property type="match status" value="1"/>
</dbReference>
<evidence type="ECO:0000259" key="2">
    <source>
        <dbReference type="Pfam" id="PF07292"/>
    </source>
</evidence>
<dbReference type="Proteomes" id="UP000694680">
    <property type="component" value="Chromosome 21"/>
</dbReference>